<organism evidence="2 3">
    <name type="scientific">Paenibacillus soyae</name>
    <dbReference type="NCBI Taxonomy" id="2969249"/>
    <lineage>
        <taxon>Bacteria</taxon>
        <taxon>Bacillati</taxon>
        <taxon>Bacillota</taxon>
        <taxon>Bacilli</taxon>
        <taxon>Bacillales</taxon>
        <taxon>Paenibacillaceae</taxon>
        <taxon>Paenibacillus</taxon>
    </lineage>
</organism>
<feature type="region of interest" description="Disordered" evidence="1">
    <location>
        <begin position="1"/>
        <end position="45"/>
    </location>
</feature>
<dbReference type="RefSeq" id="WP_257442653.1">
    <property type="nucleotide sequence ID" value="NZ_JANIPJ010000002.1"/>
</dbReference>
<dbReference type="EMBL" id="JANIPJ010000002">
    <property type="protein sequence ID" value="MCR2802854.1"/>
    <property type="molecule type" value="Genomic_DNA"/>
</dbReference>
<accession>A0A9X2MLK5</accession>
<keyword evidence="3" id="KW-1185">Reference proteome</keyword>
<feature type="compositionally biased region" description="Basic and acidic residues" evidence="1">
    <location>
        <begin position="1"/>
        <end position="32"/>
    </location>
</feature>
<evidence type="ECO:0000313" key="2">
    <source>
        <dbReference type="EMBL" id="MCR2802854.1"/>
    </source>
</evidence>
<evidence type="ECO:0000256" key="1">
    <source>
        <dbReference type="SAM" id="MobiDB-lite"/>
    </source>
</evidence>
<proteinExistence type="predicted"/>
<name>A0A9X2MLK5_9BACL</name>
<protein>
    <recommendedName>
        <fullName evidence="4">Small acid-soluble spore protein P</fullName>
    </recommendedName>
</protein>
<sequence length="45" mass="5064">MPHNKSEKIHNQQDDASQKSHARTPKENEIAERPASLNGISKENP</sequence>
<evidence type="ECO:0000313" key="3">
    <source>
        <dbReference type="Proteomes" id="UP001141950"/>
    </source>
</evidence>
<evidence type="ECO:0008006" key="4">
    <source>
        <dbReference type="Google" id="ProtNLM"/>
    </source>
</evidence>
<dbReference type="AlphaFoldDB" id="A0A9X2MLK5"/>
<comment type="caution">
    <text evidence="2">The sequence shown here is derived from an EMBL/GenBank/DDBJ whole genome shotgun (WGS) entry which is preliminary data.</text>
</comment>
<gene>
    <name evidence="2" type="ORF">NQZ67_03075</name>
</gene>
<reference evidence="2" key="1">
    <citation type="submission" date="2022-08" db="EMBL/GenBank/DDBJ databases">
        <title>The genomic sequence of strain Paenibacillus sp. SCIV0701.</title>
        <authorList>
            <person name="Zhao H."/>
        </authorList>
    </citation>
    <scope>NUCLEOTIDE SEQUENCE</scope>
    <source>
        <strain evidence="2">SCIV0701</strain>
    </source>
</reference>
<dbReference type="Proteomes" id="UP001141950">
    <property type="component" value="Unassembled WGS sequence"/>
</dbReference>